<dbReference type="InterPro" id="IPR003439">
    <property type="entry name" value="ABC_transporter-like_ATP-bd"/>
</dbReference>
<evidence type="ECO:0000256" key="1">
    <source>
        <dbReference type="ARBA" id="ARBA00005417"/>
    </source>
</evidence>
<organism evidence="6 7">
    <name type="scientific">Grylomicrobium aquisgranensis</name>
    <dbReference type="NCBI Taxonomy" id="2926318"/>
    <lineage>
        <taxon>Bacteria</taxon>
        <taxon>Bacillati</taxon>
        <taxon>Bacillota</taxon>
        <taxon>Erysipelotrichia</taxon>
        <taxon>Erysipelotrichales</taxon>
        <taxon>Erysipelotrichaceae</taxon>
        <taxon>Grylomicrobium</taxon>
    </lineage>
</organism>
<dbReference type="GO" id="GO:0016020">
    <property type="term" value="C:membrane"/>
    <property type="evidence" value="ECO:0007669"/>
    <property type="project" value="InterPro"/>
</dbReference>
<gene>
    <name evidence="6" type="ORF">MOZ60_07560</name>
</gene>
<keyword evidence="7" id="KW-1185">Reference proteome</keyword>
<dbReference type="Gene3D" id="3.40.50.300">
    <property type="entry name" value="P-loop containing nucleotide triphosphate hydrolases"/>
    <property type="match status" value="1"/>
</dbReference>
<protein>
    <submittedName>
        <fullName evidence="6">ABC transporter ATP-binding protein</fullName>
    </submittedName>
</protein>
<dbReference type="PROSITE" id="PS50893">
    <property type="entry name" value="ABC_TRANSPORTER_2"/>
    <property type="match status" value="1"/>
</dbReference>
<reference evidence="6 7" key="1">
    <citation type="submission" date="2022-03" db="EMBL/GenBank/DDBJ databases">
        <title>Novel taxa within the pig intestine.</title>
        <authorList>
            <person name="Wylensek D."/>
            <person name="Bishof K."/>
            <person name="Afrizal A."/>
            <person name="Clavel T."/>
        </authorList>
    </citation>
    <scope>NUCLEOTIDE SEQUENCE [LARGE SCALE GENOMIC DNA]</scope>
    <source>
        <strain evidence="6 7">CLA-KB-P133</strain>
    </source>
</reference>
<sequence>MDPSNAIEIRNMSKSFKVQHDGAKTLKEFLTKRHRGKKHRIQVLNDINLDIKKGDTVGLIGTNGSGKSTLLKLITKIIYPDSGTIKTDGKVTSLLELGAGFHPDFTGRENIYFNAAIFGLTEKEIDQRIDKIIEFSELGKFIDEPIRTYSSGMYMRLAFSVAINVDADILLIDEILAVGDQHFQEKCFEKLRQLRDDGGKTIVIVSHSLDMVRELCTRVVWLYHGSFRMDGTPGIVIDEYLKQVALDNVAEKKKKIQESGASYSGLVYIDGPRNYTHFSDQTSKMPIGGWKVSDCENAVFEVKIGNKMVTDLEPMRRDDVVQIYSEEYGGFMDPDTVGWTKGIDMKDYLNQRDDQNRITVSATLKDDQGNVIAYKDVYVVYDGEKEAA</sequence>
<dbReference type="InterPro" id="IPR027417">
    <property type="entry name" value="P-loop_NTPase"/>
</dbReference>
<dbReference type="GO" id="GO:0005524">
    <property type="term" value="F:ATP binding"/>
    <property type="evidence" value="ECO:0007669"/>
    <property type="project" value="UniProtKB-KW"/>
</dbReference>
<dbReference type="InterPro" id="IPR015860">
    <property type="entry name" value="ABC_transpr_TagH-like"/>
</dbReference>
<dbReference type="Proteomes" id="UP001286174">
    <property type="component" value="Unassembled WGS sequence"/>
</dbReference>
<evidence type="ECO:0000256" key="2">
    <source>
        <dbReference type="ARBA" id="ARBA00022448"/>
    </source>
</evidence>
<keyword evidence="3" id="KW-0547">Nucleotide-binding</keyword>
<dbReference type="EMBL" id="JALBUR010000017">
    <property type="protein sequence ID" value="MDX8419951.1"/>
    <property type="molecule type" value="Genomic_DNA"/>
</dbReference>
<name>A0AB35U5I3_9FIRM</name>
<evidence type="ECO:0000313" key="7">
    <source>
        <dbReference type="Proteomes" id="UP001286174"/>
    </source>
</evidence>
<dbReference type="RefSeq" id="WP_370596205.1">
    <property type="nucleotide sequence ID" value="NZ_JALBUR010000017.1"/>
</dbReference>
<accession>A0AB35U5I3</accession>
<dbReference type="InterPro" id="IPR003593">
    <property type="entry name" value="AAA+_ATPase"/>
</dbReference>
<feature type="domain" description="ABC transporter" evidence="5">
    <location>
        <begin position="7"/>
        <end position="249"/>
    </location>
</feature>
<keyword evidence="4 6" id="KW-0067">ATP-binding</keyword>
<dbReference type="PANTHER" id="PTHR46743:SF2">
    <property type="entry name" value="TEICHOIC ACIDS EXPORT ATP-BINDING PROTEIN TAGH"/>
    <property type="match status" value="1"/>
</dbReference>
<dbReference type="CDD" id="cd03220">
    <property type="entry name" value="ABC_KpsT_Wzt"/>
    <property type="match status" value="1"/>
</dbReference>
<keyword evidence="2" id="KW-0813">Transport</keyword>
<dbReference type="PANTHER" id="PTHR46743">
    <property type="entry name" value="TEICHOIC ACIDS EXPORT ATP-BINDING PROTEIN TAGH"/>
    <property type="match status" value="1"/>
</dbReference>
<comment type="similarity">
    <text evidence="1">Belongs to the ABC transporter superfamily.</text>
</comment>
<dbReference type="GO" id="GO:0016887">
    <property type="term" value="F:ATP hydrolysis activity"/>
    <property type="evidence" value="ECO:0007669"/>
    <property type="project" value="InterPro"/>
</dbReference>
<dbReference type="GO" id="GO:0140359">
    <property type="term" value="F:ABC-type transporter activity"/>
    <property type="evidence" value="ECO:0007669"/>
    <property type="project" value="InterPro"/>
</dbReference>
<dbReference type="Pfam" id="PF00005">
    <property type="entry name" value="ABC_tran"/>
    <property type="match status" value="1"/>
</dbReference>
<comment type="caution">
    <text evidence="6">The sequence shown here is derived from an EMBL/GenBank/DDBJ whole genome shotgun (WGS) entry which is preliminary data.</text>
</comment>
<evidence type="ECO:0000259" key="5">
    <source>
        <dbReference type="PROSITE" id="PS50893"/>
    </source>
</evidence>
<proteinExistence type="inferred from homology"/>
<dbReference type="InterPro" id="IPR050683">
    <property type="entry name" value="Bact_Polysacc_Export_ATP-bd"/>
</dbReference>
<dbReference type="SMART" id="SM00382">
    <property type="entry name" value="AAA"/>
    <property type="match status" value="1"/>
</dbReference>
<evidence type="ECO:0000256" key="4">
    <source>
        <dbReference type="ARBA" id="ARBA00022840"/>
    </source>
</evidence>
<evidence type="ECO:0000313" key="6">
    <source>
        <dbReference type="EMBL" id="MDX8419951.1"/>
    </source>
</evidence>
<evidence type="ECO:0000256" key="3">
    <source>
        <dbReference type="ARBA" id="ARBA00022741"/>
    </source>
</evidence>
<dbReference type="AlphaFoldDB" id="A0AB35U5I3"/>
<dbReference type="SUPFAM" id="SSF52540">
    <property type="entry name" value="P-loop containing nucleoside triphosphate hydrolases"/>
    <property type="match status" value="1"/>
</dbReference>